<dbReference type="AlphaFoldDB" id="Q2GDL3"/>
<organism evidence="1 2">
    <name type="scientific">Ehrlichia sennetsu (strain ATCC VR-367 / Miyayama)</name>
    <name type="common">Neorickettsia sennetsu</name>
    <dbReference type="NCBI Taxonomy" id="222891"/>
    <lineage>
        <taxon>Bacteria</taxon>
        <taxon>Pseudomonadati</taxon>
        <taxon>Pseudomonadota</taxon>
        <taxon>Alphaproteobacteria</taxon>
        <taxon>Rickettsiales</taxon>
        <taxon>Anaplasmataceae</taxon>
        <taxon>Ehrlichia</taxon>
    </lineage>
</organism>
<name>Q2GDL3_EHRS3</name>
<accession>Q2GDL3</accession>
<gene>
    <name evidence="1" type="ordered locus">NSE_0550</name>
</gene>
<reference evidence="1 2" key="1">
    <citation type="journal article" date="2006" name="PLoS Genet.">
        <title>Comparative genomics of emerging human ehrlichiosis agents.</title>
        <authorList>
            <person name="Dunning Hotopp J.C."/>
            <person name="Lin M."/>
            <person name="Madupu R."/>
            <person name="Crabtree J."/>
            <person name="Angiuoli S.V."/>
            <person name="Eisen J.A."/>
            <person name="Seshadri R."/>
            <person name="Ren Q."/>
            <person name="Wu M."/>
            <person name="Utterback T.R."/>
            <person name="Smith S."/>
            <person name="Lewis M."/>
            <person name="Khouri H."/>
            <person name="Zhang C."/>
            <person name="Niu H."/>
            <person name="Lin Q."/>
            <person name="Ohashi N."/>
            <person name="Zhi N."/>
            <person name="Nelson W."/>
            <person name="Brinkac L.M."/>
            <person name="Dodson R.J."/>
            <person name="Rosovitz M.J."/>
            <person name="Sundaram J."/>
            <person name="Daugherty S.C."/>
            <person name="Davidsen T."/>
            <person name="Durkin A.S."/>
            <person name="Gwinn M."/>
            <person name="Haft D.H."/>
            <person name="Selengut J.D."/>
            <person name="Sullivan S.A."/>
            <person name="Zafar N."/>
            <person name="Zhou L."/>
            <person name="Benahmed F."/>
            <person name="Forberger H."/>
            <person name="Halpin R."/>
            <person name="Mulligan S."/>
            <person name="Robinson J."/>
            <person name="White O."/>
            <person name="Rikihisa Y."/>
            <person name="Tettelin H."/>
        </authorList>
    </citation>
    <scope>NUCLEOTIDE SEQUENCE [LARGE SCALE GENOMIC DNA]</scope>
    <source>
        <strain evidence="2">ATCC VR-367 / Miyayama</strain>
    </source>
</reference>
<proteinExistence type="predicted"/>
<evidence type="ECO:0000313" key="1">
    <source>
        <dbReference type="EMBL" id="ABD45906.1"/>
    </source>
</evidence>
<dbReference type="EMBL" id="CP000237">
    <property type="protein sequence ID" value="ABD45906.1"/>
    <property type="molecule type" value="Genomic_DNA"/>
</dbReference>
<sequence>MSIQLISFIAEIFVKVKKSIISADNIGKKGIYSSILKRCIKVLLYEFLWLKHYLSH</sequence>
<evidence type="ECO:0000313" key="2">
    <source>
        <dbReference type="Proteomes" id="UP000001942"/>
    </source>
</evidence>
<keyword evidence="2" id="KW-1185">Reference proteome</keyword>
<dbReference type="Proteomes" id="UP000001942">
    <property type="component" value="Chromosome"/>
</dbReference>
<dbReference type="KEGG" id="nse:NSE_0550"/>
<dbReference type="HOGENOM" id="CLU_3009664_0_0_5"/>
<protein>
    <submittedName>
        <fullName evidence="1">Uncharacterized protein</fullName>
    </submittedName>
</protein>
<dbReference type="RefSeq" id="WP_011451939.1">
    <property type="nucleotide sequence ID" value="NC_007798.1"/>
</dbReference>